<organism evidence="1">
    <name type="scientific">Nematocida ausubeli (strain ATCC PRA-371 / ERTm2)</name>
    <name type="common">Nematode killer fungus</name>
    <dbReference type="NCBI Taxonomy" id="1913371"/>
    <lineage>
        <taxon>Eukaryota</taxon>
        <taxon>Fungi</taxon>
        <taxon>Fungi incertae sedis</taxon>
        <taxon>Microsporidia</taxon>
        <taxon>Nematocida</taxon>
    </lineage>
</organism>
<dbReference type="HOGENOM" id="CLU_2543097_0_0_1"/>
<name>H8ZF19_NEMA1</name>
<gene>
    <name evidence="1" type="ORF">NERG_02188</name>
</gene>
<reference evidence="1" key="1">
    <citation type="submission" date="2011-03" db="EMBL/GenBank/DDBJ databases">
        <title>The Genome Sequence of Nematocida sp1 strain ERTm2.</title>
        <authorList>
            <consortium name="The Broad Institute Genome Sequencing Platform"/>
            <consortium name="The Broad Institute Genome Sequencing Center for Infectious Disease"/>
            <person name="Cuomo C."/>
            <person name="Troemel E."/>
            <person name="Young S.K."/>
            <person name="Zeng Q."/>
            <person name="Gargeya S."/>
            <person name="Fitzgerald M."/>
            <person name="Haas B."/>
            <person name="Abouelleil A."/>
            <person name="Alvarado L."/>
            <person name="Arachchi H.M."/>
            <person name="Berlin A."/>
            <person name="Brown A."/>
            <person name="Chapman S.B."/>
            <person name="Chen Z."/>
            <person name="Dunbar C."/>
            <person name="Freedman E."/>
            <person name="Gearin G."/>
            <person name="Gellesch M."/>
            <person name="Goldberg J."/>
            <person name="Griggs A."/>
            <person name="Gujja S."/>
            <person name="Heilman E.R."/>
            <person name="Heiman D."/>
            <person name="Howarth C."/>
            <person name="Larson L."/>
            <person name="Lui A."/>
            <person name="MacDonald P.J.P."/>
            <person name="Mehta T."/>
            <person name="Montmayeur A."/>
            <person name="Murphy C."/>
            <person name="Neiman D."/>
            <person name="Pearson M."/>
            <person name="Priest M."/>
            <person name="Roberts A."/>
            <person name="Saif S."/>
            <person name="Shea T."/>
            <person name="Shenoy N."/>
            <person name="Sisk P."/>
            <person name="Stolte C."/>
            <person name="Sykes S."/>
            <person name="White J."/>
            <person name="Yandava C."/>
            <person name="Wortman J."/>
            <person name="Nusbaum C."/>
            <person name="Birren B."/>
        </authorList>
    </citation>
    <scope>NUCLEOTIDE SEQUENCE</scope>
    <source>
        <strain evidence="1">ERTm2</strain>
    </source>
</reference>
<accession>H8ZF19</accession>
<sequence>MNKQSFMKNSPFHITTVIDSCSCICAFDNYLVSTPNPDEYLCRRKELILYTQFIFLQFMKIKTYLWLVTLHFIKDFFTPIENDYIIKKH</sequence>
<evidence type="ECO:0000313" key="1">
    <source>
        <dbReference type="EMBL" id="EHY64785.1"/>
    </source>
</evidence>
<proteinExistence type="predicted"/>
<dbReference type="Proteomes" id="UP000005622">
    <property type="component" value="Unassembled WGS sequence"/>
</dbReference>
<protein>
    <submittedName>
        <fullName evidence="1">Uncharacterized protein</fullName>
    </submittedName>
</protein>
<dbReference type="EMBL" id="JH604638">
    <property type="protein sequence ID" value="EHY64785.1"/>
    <property type="molecule type" value="Genomic_DNA"/>
</dbReference>
<dbReference type="AlphaFoldDB" id="H8ZF19"/>